<accession>A0AAE0M825</accession>
<dbReference type="Proteomes" id="UP001283341">
    <property type="component" value="Unassembled WGS sequence"/>
</dbReference>
<evidence type="ECO:0000313" key="1">
    <source>
        <dbReference type="EMBL" id="KAK3322340.1"/>
    </source>
</evidence>
<name>A0AAE0M825_9PEZI</name>
<evidence type="ECO:0000313" key="2">
    <source>
        <dbReference type="Proteomes" id="UP001283341"/>
    </source>
</evidence>
<keyword evidence="2" id="KW-1185">Reference proteome</keyword>
<protein>
    <submittedName>
        <fullName evidence="1">Uncharacterized protein</fullName>
    </submittedName>
</protein>
<dbReference type="AlphaFoldDB" id="A0AAE0M825"/>
<reference evidence="1" key="1">
    <citation type="journal article" date="2023" name="Mol. Phylogenet. Evol.">
        <title>Genome-scale phylogeny and comparative genomics of the fungal order Sordariales.</title>
        <authorList>
            <person name="Hensen N."/>
            <person name="Bonometti L."/>
            <person name="Westerberg I."/>
            <person name="Brannstrom I.O."/>
            <person name="Guillou S."/>
            <person name="Cros-Aarteil S."/>
            <person name="Calhoun S."/>
            <person name="Haridas S."/>
            <person name="Kuo A."/>
            <person name="Mondo S."/>
            <person name="Pangilinan J."/>
            <person name="Riley R."/>
            <person name="LaButti K."/>
            <person name="Andreopoulos B."/>
            <person name="Lipzen A."/>
            <person name="Chen C."/>
            <person name="Yan M."/>
            <person name="Daum C."/>
            <person name="Ng V."/>
            <person name="Clum A."/>
            <person name="Steindorff A."/>
            <person name="Ohm R.A."/>
            <person name="Martin F."/>
            <person name="Silar P."/>
            <person name="Natvig D.O."/>
            <person name="Lalanne C."/>
            <person name="Gautier V."/>
            <person name="Ament-Velasquez S.L."/>
            <person name="Kruys A."/>
            <person name="Hutchinson M.I."/>
            <person name="Powell A.J."/>
            <person name="Barry K."/>
            <person name="Miller A.N."/>
            <person name="Grigoriev I.V."/>
            <person name="Debuchy R."/>
            <person name="Gladieux P."/>
            <person name="Hiltunen Thoren M."/>
            <person name="Johannesson H."/>
        </authorList>
    </citation>
    <scope>NUCLEOTIDE SEQUENCE</scope>
    <source>
        <strain evidence="1">CBS 118394</strain>
    </source>
</reference>
<dbReference type="EMBL" id="JAUEDM010000003">
    <property type="protein sequence ID" value="KAK3322340.1"/>
    <property type="molecule type" value="Genomic_DNA"/>
</dbReference>
<proteinExistence type="predicted"/>
<comment type="caution">
    <text evidence="1">The sequence shown here is derived from an EMBL/GenBank/DDBJ whole genome shotgun (WGS) entry which is preliminary data.</text>
</comment>
<organism evidence="1 2">
    <name type="scientific">Apodospora peruviana</name>
    <dbReference type="NCBI Taxonomy" id="516989"/>
    <lineage>
        <taxon>Eukaryota</taxon>
        <taxon>Fungi</taxon>
        <taxon>Dikarya</taxon>
        <taxon>Ascomycota</taxon>
        <taxon>Pezizomycotina</taxon>
        <taxon>Sordariomycetes</taxon>
        <taxon>Sordariomycetidae</taxon>
        <taxon>Sordariales</taxon>
        <taxon>Lasiosphaeriaceae</taxon>
        <taxon>Apodospora</taxon>
    </lineage>
</organism>
<sequence>MLSRLNTAIPAPTGFTCLLPSPLAASRCFRLRRTTLLPQAPVQHRNSSSLPFSFYCLQQRQQSSLSSPITLRQRQVSHAYVKYFTVSARRLQSPDGKDKGYVCLLLSPFSVCQPPGRFYFLRLFYIRRPWFPNITRRVHNIIKPNPLCLPQCNCVCPIIISGTQCHYHQPLTAPNTVSSRTLHRHRVCAGFYLPSPRT</sequence>
<reference evidence="1" key="2">
    <citation type="submission" date="2023-06" db="EMBL/GenBank/DDBJ databases">
        <authorList>
            <consortium name="Lawrence Berkeley National Laboratory"/>
            <person name="Haridas S."/>
            <person name="Hensen N."/>
            <person name="Bonometti L."/>
            <person name="Westerberg I."/>
            <person name="Brannstrom I.O."/>
            <person name="Guillou S."/>
            <person name="Cros-Aarteil S."/>
            <person name="Calhoun S."/>
            <person name="Kuo A."/>
            <person name="Mondo S."/>
            <person name="Pangilinan J."/>
            <person name="Riley R."/>
            <person name="Labutti K."/>
            <person name="Andreopoulos B."/>
            <person name="Lipzen A."/>
            <person name="Chen C."/>
            <person name="Yanf M."/>
            <person name="Daum C."/>
            <person name="Ng V."/>
            <person name="Clum A."/>
            <person name="Steindorff A."/>
            <person name="Ohm R."/>
            <person name="Martin F."/>
            <person name="Silar P."/>
            <person name="Natvig D."/>
            <person name="Lalanne C."/>
            <person name="Gautier V."/>
            <person name="Ament-Velasquez S.L."/>
            <person name="Kruys A."/>
            <person name="Hutchinson M.I."/>
            <person name="Powell A.J."/>
            <person name="Barry K."/>
            <person name="Miller A.N."/>
            <person name="Grigoriev I.V."/>
            <person name="Debuchy R."/>
            <person name="Gladieux P."/>
            <person name="Thoren M.H."/>
            <person name="Johannesson H."/>
        </authorList>
    </citation>
    <scope>NUCLEOTIDE SEQUENCE</scope>
    <source>
        <strain evidence="1">CBS 118394</strain>
    </source>
</reference>
<gene>
    <name evidence="1" type="ORF">B0H66DRAFT_199659</name>
</gene>